<evidence type="ECO:0000259" key="2">
    <source>
        <dbReference type="Pfam" id="PF02836"/>
    </source>
</evidence>
<organism evidence="3 4">
    <name type="scientific">Pedobacter panaciterrae</name>
    <dbReference type="NCBI Taxonomy" id="363849"/>
    <lineage>
        <taxon>Bacteria</taxon>
        <taxon>Pseudomonadati</taxon>
        <taxon>Bacteroidota</taxon>
        <taxon>Sphingobacteriia</taxon>
        <taxon>Sphingobacteriales</taxon>
        <taxon>Sphingobacteriaceae</taxon>
        <taxon>Pedobacter</taxon>
    </lineage>
</organism>
<proteinExistence type="predicted"/>
<accession>A0ABU8NLX2</accession>
<dbReference type="Pfam" id="PF02836">
    <property type="entry name" value="Glyco_hydro_2_C"/>
    <property type="match status" value="1"/>
</dbReference>
<dbReference type="InterPro" id="IPR017853">
    <property type="entry name" value="GH"/>
</dbReference>
<feature type="chain" id="PRO_5047221104" evidence="1">
    <location>
        <begin position="23"/>
        <end position="443"/>
    </location>
</feature>
<dbReference type="RefSeq" id="WP_172659730.1">
    <property type="nucleotide sequence ID" value="NZ_JABMKW010000008.1"/>
</dbReference>
<gene>
    <name evidence="3" type="ORF">WAE58_12000</name>
</gene>
<keyword evidence="1" id="KW-0732">Signal</keyword>
<feature type="domain" description="Glycoside hydrolase family 2 catalytic" evidence="2">
    <location>
        <begin position="110"/>
        <end position="233"/>
    </location>
</feature>
<keyword evidence="4" id="KW-1185">Reference proteome</keyword>
<evidence type="ECO:0000256" key="1">
    <source>
        <dbReference type="SAM" id="SignalP"/>
    </source>
</evidence>
<dbReference type="PROSITE" id="PS51257">
    <property type="entry name" value="PROKAR_LIPOPROTEIN"/>
    <property type="match status" value="1"/>
</dbReference>
<dbReference type="Proteomes" id="UP001378956">
    <property type="component" value="Unassembled WGS sequence"/>
</dbReference>
<dbReference type="InterPro" id="IPR006103">
    <property type="entry name" value="Glyco_hydro_2_cat"/>
</dbReference>
<name>A0ABU8NLX2_9SPHI</name>
<dbReference type="GO" id="GO:0016787">
    <property type="term" value="F:hydrolase activity"/>
    <property type="evidence" value="ECO:0007669"/>
    <property type="project" value="UniProtKB-KW"/>
</dbReference>
<dbReference type="EMBL" id="JBBEUB010000003">
    <property type="protein sequence ID" value="MEJ2903156.1"/>
    <property type="molecule type" value="Genomic_DNA"/>
</dbReference>
<keyword evidence="3" id="KW-0378">Hydrolase</keyword>
<protein>
    <submittedName>
        <fullName evidence="3">Glycoside hydrolase family 2 TIM barrel-domain containing protein</fullName>
    </submittedName>
</protein>
<evidence type="ECO:0000313" key="4">
    <source>
        <dbReference type="Proteomes" id="UP001378956"/>
    </source>
</evidence>
<sequence length="443" mass="50853">MLLTLRKYLFFFLFLSTLYACSDSRSKRSGKVFIEQKDGDFKLFRNGKPFAIKGAAGSEHLDLLSELGGNTIKTWDTTHIDSILKKANEANIAVIIGLPIPESKHMYFYNDDAKVASQFKAIKKLVNRVKDNPSVLMWCVGNELVFPHKPSYNKFYGAFNDIVDMIHSDDPDHPVTTTMINFQRKTIFNLKMRTNVDIISFNIFGRIESLSQELKDFSWFWKGPYLLTEWGIDGPWDGTAETAWGAKIEQTSTKKAEQYYSRYKEKMPVNDGRLLGSFIFYWGQKQETTHTWFSIFDDAGNKTEVVDAAEAIWKGKPLTTTAPKLNYMLLNSKGAKDDIFLKPNEKNTAEVLMLNGDVNVKRIVWEIYPEDWYKINNVNNTKKPLLIKGLIEHTQDLKVIFNTPIKEGPYRIFATVYDDKGYVATCNTPFYVLKTDEDSRASN</sequence>
<feature type="signal peptide" evidence="1">
    <location>
        <begin position="1"/>
        <end position="22"/>
    </location>
</feature>
<comment type="caution">
    <text evidence="3">The sequence shown here is derived from an EMBL/GenBank/DDBJ whole genome shotgun (WGS) entry which is preliminary data.</text>
</comment>
<reference evidence="3 4" key="1">
    <citation type="submission" date="2024-03" db="EMBL/GenBank/DDBJ databases">
        <title>Sequence of Lycoming College Course Isolates.</title>
        <authorList>
            <person name="Plotts O."/>
            <person name="Newman J."/>
        </authorList>
    </citation>
    <scope>NUCLEOTIDE SEQUENCE [LARGE SCALE GENOMIC DNA]</scope>
    <source>
        <strain evidence="3 4">CJB-3</strain>
    </source>
</reference>
<dbReference type="SUPFAM" id="SSF51445">
    <property type="entry name" value="(Trans)glycosidases"/>
    <property type="match status" value="1"/>
</dbReference>
<dbReference type="Gene3D" id="3.20.20.80">
    <property type="entry name" value="Glycosidases"/>
    <property type="match status" value="1"/>
</dbReference>
<evidence type="ECO:0000313" key="3">
    <source>
        <dbReference type="EMBL" id="MEJ2903156.1"/>
    </source>
</evidence>